<dbReference type="CDD" id="cd09276">
    <property type="entry name" value="Rnase_HI_RT_non_LTR"/>
    <property type="match status" value="1"/>
</dbReference>
<accession>A0A4S2MM88</accession>
<dbReference type="Pfam" id="PF00075">
    <property type="entry name" value="RNase_H"/>
    <property type="match status" value="1"/>
</dbReference>
<dbReference type="EMBL" id="ML220144">
    <property type="protein sequence ID" value="TGZ78206.1"/>
    <property type="molecule type" value="Genomic_DNA"/>
</dbReference>
<dbReference type="SUPFAM" id="SSF53098">
    <property type="entry name" value="Ribonuclease H-like"/>
    <property type="match status" value="1"/>
</dbReference>
<name>A0A4S2MM88_9PEZI</name>
<dbReference type="InterPro" id="IPR002156">
    <property type="entry name" value="RNaseH_domain"/>
</dbReference>
<sequence length="154" mass="17059">IVTKKNAEKASKRLEEAALCAEEWASQNAVEFDLAKTEAIQFSRQNDKKFRTAMERYQVFDAELLAISEALREALHLLKSEPFTTLKIFSDSQNALSILSSGEIGPGMLAAEDTREYHRRLVAVGVEAYFHWVPGHQDVTGNEIADSAATEAAS</sequence>
<dbReference type="OrthoDB" id="4368687at2759"/>
<dbReference type="InParanoid" id="A0A4S2MM88"/>
<evidence type="ECO:0000259" key="1">
    <source>
        <dbReference type="PROSITE" id="PS50879"/>
    </source>
</evidence>
<proteinExistence type="predicted"/>
<feature type="domain" description="RNase H type-1" evidence="1">
    <location>
        <begin position="1"/>
        <end position="154"/>
    </location>
</feature>
<organism evidence="2 3">
    <name type="scientific">Ascodesmis nigricans</name>
    <dbReference type="NCBI Taxonomy" id="341454"/>
    <lineage>
        <taxon>Eukaryota</taxon>
        <taxon>Fungi</taxon>
        <taxon>Dikarya</taxon>
        <taxon>Ascomycota</taxon>
        <taxon>Pezizomycotina</taxon>
        <taxon>Pezizomycetes</taxon>
        <taxon>Pezizales</taxon>
        <taxon>Ascodesmidaceae</taxon>
        <taxon>Ascodesmis</taxon>
    </lineage>
</organism>
<reference evidence="2 3" key="1">
    <citation type="submission" date="2019-04" db="EMBL/GenBank/DDBJ databases">
        <title>Comparative genomics and transcriptomics to analyze fruiting body development in filamentous ascomycetes.</title>
        <authorList>
            <consortium name="DOE Joint Genome Institute"/>
            <person name="Lutkenhaus R."/>
            <person name="Traeger S."/>
            <person name="Breuer J."/>
            <person name="Kuo A."/>
            <person name="Lipzen A."/>
            <person name="Pangilinan J."/>
            <person name="Dilworth D."/>
            <person name="Sandor L."/>
            <person name="Poggeler S."/>
            <person name="Barry K."/>
            <person name="Grigoriev I.V."/>
            <person name="Nowrousian M."/>
        </authorList>
    </citation>
    <scope>NUCLEOTIDE SEQUENCE [LARGE SCALE GENOMIC DNA]</scope>
    <source>
        <strain evidence="2 3">CBS 389.68</strain>
    </source>
</reference>
<dbReference type="InterPro" id="IPR012337">
    <property type="entry name" value="RNaseH-like_sf"/>
</dbReference>
<feature type="non-terminal residue" evidence="2">
    <location>
        <position position="154"/>
    </location>
</feature>
<dbReference type="PROSITE" id="PS50879">
    <property type="entry name" value="RNASE_H_1"/>
    <property type="match status" value="1"/>
</dbReference>
<keyword evidence="3" id="KW-1185">Reference proteome</keyword>
<protein>
    <recommendedName>
        <fullName evidence="1">RNase H type-1 domain-containing protein</fullName>
    </recommendedName>
</protein>
<dbReference type="GO" id="GO:0004523">
    <property type="term" value="F:RNA-DNA hybrid ribonuclease activity"/>
    <property type="evidence" value="ECO:0007669"/>
    <property type="project" value="InterPro"/>
</dbReference>
<dbReference type="Gene3D" id="3.30.420.10">
    <property type="entry name" value="Ribonuclease H-like superfamily/Ribonuclease H"/>
    <property type="match status" value="1"/>
</dbReference>
<dbReference type="GO" id="GO:0003676">
    <property type="term" value="F:nucleic acid binding"/>
    <property type="evidence" value="ECO:0007669"/>
    <property type="project" value="InterPro"/>
</dbReference>
<feature type="non-terminal residue" evidence="2">
    <location>
        <position position="1"/>
    </location>
</feature>
<evidence type="ECO:0000313" key="3">
    <source>
        <dbReference type="Proteomes" id="UP000298138"/>
    </source>
</evidence>
<dbReference type="InterPro" id="IPR036397">
    <property type="entry name" value="RNaseH_sf"/>
</dbReference>
<dbReference type="Proteomes" id="UP000298138">
    <property type="component" value="Unassembled WGS sequence"/>
</dbReference>
<gene>
    <name evidence="2" type="ORF">EX30DRAFT_293862</name>
</gene>
<evidence type="ECO:0000313" key="2">
    <source>
        <dbReference type="EMBL" id="TGZ78206.1"/>
    </source>
</evidence>
<dbReference type="AlphaFoldDB" id="A0A4S2MM88"/>